<accession>A0A1G9PHZ4</accession>
<name>A0A1G9PHZ4_9BACT</name>
<organism evidence="3 4">
    <name type="scientific">Catalinimonas alkaloidigena</name>
    <dbReference type="NCBI Taxonomy" id="1075417"/>
    <lineage>
        <taxon>Bacteria</taxon>
        <taxon>Pseudomonadati</taxon>
        <taxon>Bacteroidota</taxon>
        <taxon>Cytophagia</taxon>
        <taxon>Cytophagales</taxon>
        <taxon>Catalimonadaceae</taxon>
        <taxon>Catalinimonas</taxon>
    </lineage>
</organism>
<feature type="chain" id="PRO_5011644211" evidence="1">
    <location>
        <begin position="26"/>
        <end position="1003"/>
    </location>
</feature>
<dbReference type="RefSeq" id="WP_089685774.1">
    <property type="nucleotide sequence ID" value="NZ_FNFO01000009.1"/>
</dbReference>
<dbReference type="AlphaFoldDB" id="A0A1G9PHZ4"/>
<evidence type="ECO:0000313" key="4">
    <source>
        <dbReference type="Proteomes" id="UP000198510"/>
    </source>
</evidence>
<evidence type="ECO:0000256" key="1">
    <source>
        <dbReference type="SAM" id="SignalP"/>
    </source>
</evidence>
<keyword evidence="1" id="KW-0732">Signal</keyword>
<dbReference type="STRING" id="1075417.SAMN05421823_109202"/>
<feature type="domain" description="CHRD" evidence="2">
    <location>
        <begin position="664"/>
        <end position="789"/>
    </location>
</feature>
<keyword evidence="4" id="KW-1185">Reference proteome</keyword>
<feature type="signal peptide" evidence="1">
    <location>
        <begin position="1"/>
        <end position="25"/>
    </location>
</feature>
<dbReference type="PROSITE" id="PS50933">
    <property type="entry name" value="CHRD"/>
    <property type="match status" value="2"/>
</dbReference>
<dbReference type="InterPro" id="IPR010895">
    <property type="entry name" value="CHRD"/>
</dbReference>
<feature type="domain" description="CHRD" evidence="2">
    <location>
        <begin position="24"/>
        <end position="151"/>
    </location>
</feature>
<dbReference type="InterPro" id="IPR026444">
    <property type="entry name" value="Secre_tail"/>
</dbReference>
<dbReference type="EMBL" id="FNFO01000009">
    <property type="protein sequence ID" value="SDL98418.1"/>
    <property type="molecule type" value="Genomic_DNA"/>
</dbReference>
<evidence type="ECO:0000313" key="3">
    <source>
        <dbReference type="EMBL" id="SDL98418.1"/>
    </source>
</evidence>
<evidence type="ECO:0000259" key="2">
    <source>
        <dbReference type="PROSITE" id="PS50933"/>
    </source>
</evidence>
<sequence>MHTFFTTLCRTCFLMGILVTAPTLAQTYKAYLGGANEVLPVATMGHGEITAELTGTTVTVTGSFTGLSSKFTASHLHLALAGTAGDVVFPLTPTIPVDSDSLSGTFEAADNTIPLSEEQVMAMMNRQIYVNLHSVMYPNGEIRGQVVPEADAYYRANLFGSNEVPAVATQASGSVFMELHADTLVVTGSYMNLSSPRNPVGGTGAHLHAGKAGMNGGVVIPLNPTPGPDGTAGTFEAANNTVKLTADQLVQLRSRGLYANIHSEMYGFGEIRGQVVSGMANAVFVAHLSGTNENPAVTTTAHGAMVLEVMDMMVMTSGSFMGLESDYAASHLHTGLAGANGPVAFPLAPALEGDQRGGTFGGDSNQVELTQAQYMAMFERMIYANVHSANHSGGEIRGQVVPESQYFVVGHLSGAQQVHPVASLGSGAVLGEIQGNQLTVTGSFMDLMSDFNANVAGGAHLHMAYAGQNGPVVFPLVTDVEVGNRSGMFMADSNQFTLDSAQRVGLLKRHFYANIHSTDHPDGELRGQMLPQATALFIATLSGASQTPPVKSMGSGTLIGELHGTTLMVSGAFMDLSSGYVPNVAAGSGAHLHLGLDGMAGGVVVPLNVMAAAGDTAGVVMADSNSVALTAGQLDTLRMRMHYANVHTEAYPSGEIRGQMLPLATSYLTATLQGMNENPPVMTDAMGSLKLEINGEILTVTGSFKNLDSTYVNSHLHVGAAGRNGGVKIPLVATVNPDSLGGMYLAADNRSVISMGVADSLVRGLLYANVHSKAHSGGEIRGQVLKESNFFPMATSITSPADEAEITIEGPDNQEFSAMWDAAADPDGNRVVYYWQLAADSGFALMVVNALVDTNTAFVTDYGTVDSLLALAGVGVDQQVTLYHRVVSSDGSLMNMAMDVPSVMLTRGVVVTDADELLSQFLYGVYPSPTAGRATLLVEAERASQGQIVVTDLMGRMVSQRDIRLRSGRNEFPVELARQSPGIYFVTLAIEGQPLPVRKVVKQ</sequence>
<protein>
    <submittedName>
        <fullName evidence="3">Por secretion system C-terminal sorting domain-containing protein</fullName>
    </submittedName>
</protein>
<dbReference type="Pfam" id="PF07452">
    <property type="entry name" value="CHRD"/>
    <property type="match status" value="6"/>
</dbReference>
<gene>
    <name evidence="3" type="ORF">SAMN05421823_109202</name>
</gene>
<dbReference type="OrthoDB" id="571052at2"/>
<dbReference type="NCBIfam" id="TIGR04183">
    <property type="entry name" value="Por_Secre_tail"/>
    <property type="match status" value="1"/>
</dbReference>
<dbReference type="Proteomes" id="UP000198510">
    <property type="component" value="Unassembled WGS sequence"/>
</dbReference>
<proteinExistence type="predicted"/>
<dbReference type="SMART" id="SM00754">
    <property type="entry name" value="CHRD"/>
    <property type="match status" value="6"/>
</dbReference>
<reference evidence="3 4" key="1">
    <citation type="submission" date="2016-10" db="EMBL/GenBank/DDBJ databases">
        <authorList>
            <person name="de Groot N.N."/>
        </authorList>
    </citation>
    <scope>NUCLEOTIDE SEQUENCE [LARGE SCALE GENOMIC DNA]</scope>
    <source>
        <strain evidence="3 4">DSM 25186</strain>
    </source>
</reference>